<dbReference type="InterPro" id="IPR011990">
    <property type="entry name" value="TPR-like_helical_dom_sf"/>
</dbReference>
<accession>A0ABZ2K3W8</accession>
<name>A0ABZ2K3W8_9BACT</name>
<reference evidence="1 2" key="1">
    <citation type="submission" date="2021-12" db="EMBL/GenBank/DDBJ databases">
        <title>Discovery of the Pendulisporaceae a myxobacterial family with distinct sporulation behavior and unique specialized metabolism.</title>
        <authorList>
            <person name="Garcia R."/>
            <person name="Popoff A."/>
            <person name="Bader C.D."/>
            <person name="Loehr J."/>
            <person name="Walesch S."/>
            <person name="Walt C."/>
            <person name="Boldt J."/>
            <person name="Bunk B."/>
            <person name="Haeckl F.J.F.P.J."/>
            <person name="Gunesch A.P."/>
            <person name="Birkelbach J."/>
            <person name="Nuebel U."/>
            <person name="Pietschmann T."/>
            <person name="Bach T."/>
            <person name="Mueller R."/>
        </authorList>
    </citation>
    <scope>NUCLEOTIDE SEQUENCE [LARGE SCALE GENOMIC DNA]</scope>
    <source>
        <strain evidence="1 2">MSr12523</strain>
    </source>
</reference>
<protein>
    <recommendedName>
        <fullName evidence="3">DUF1570 domain-containing protein</fullName>
    </recommendedName>
</protein>
<dbReference type="Proteomes" id="UP001379533">
    <property type="component" value="Chromosome"/>
</dbReference>
<organism evidence="1 2">
    <name type="scientific">Pendulispora brunnea</name>
    <dbReference type="NCBI Taxonomy" id="2905690"/>
    <lineage>
        <taxon>Bacteria</taxon>
        <taxon>Pseudomonadati</taxon>
        <taxon>Myxococcota</taxon>
        <taxon>Myxococcia</taxon>
        <taxon>Myxococcales</taxon>
        <taxon>Sorangiineae</taxon>
        <taxon>Pendulisporaceae</taxon>
        <taxon>Pendulispora</taxon>
    </lineage>
</organism>
<gene>
    <name evidence="1" type="ORF">LZC95_31955</name>
</gene>
<keyword evidence="2" id="KW-1185">Reference proteome</keyword>
<evidence type="ECO:0008006" key="3">
    <source>
        <dbReference type="Google" id="ProtNLM"/>
    </source>
</evidence>
<dbReference type="RefSeq" id="WP_394841675.1">
    <property type="nucleotide sequence ID" value="NZ_CP089982.1"/>
</dbReference>
<dbReference type="Gene3D" id="1.25.40.10">
    <property type="entry name" value="Tetratricopeptide repeat domain"/>
    <property type="match status" value="1"/>
</dbReference>
<evidence type="ECO:0000313" key="2">
    <source>
        <dbReference type="Proteomes" id="UP001379533"/>
    </source>
</evidence>
<evidence type="ECO:0000313" key="1">
    <source>
        <dbReference type="EMBL" id="WXA91056.1"/>
    </source>
</evidence>
<dbReference type="SUPFAM" id="SSF48452">
    <property type="entry name" value="TPR-like"/>
    <property type="match status" value="1"/>
</dbReference>
<dbReference type="EMBL" id="CP089982">
    <property type="protein sequence ID" value="WXA91056.1"/>
    <property type="molecule type" value="Genomic_DNA"/>
</dbReference>
<proteinExistence type="predicted"/>
<sequence length="540" mass="59432">MKRSFAWLTLCLAACGGSGTGQPFASPGEGGSAWTEVASPHFTLRTDLDAKTAQDVSAQLETIFSSLLELGFDSALGPATDMRTHVDVVYFRSRDEYQRVAPKLSAGEFLRELHDFERTPLALFYGDFVQRTREIVQHELTHFFVHAYYPQAPIWLDEGLAEYLSTLELEDGSAVLGRPPKMLRFWKGPWHNENVDGEIRTSIPMSEAISAGALLGMDVQAFEGMGNADPNTALGQKAAQAMATNYASAWNLVHVLMVDPNLRPRFDAYRRRLLEGSASDMAWAETVGQVPLASLEKAHEDSLVRFETTIQRTQYAPARVAAPRVRALSSTDVHVMWARLRNWETPEGRAAAEADMNEAASREPRHPDLAVLQAYWRAQQNDLEGAGKALEPALAANPNAARLLNALGWVQLRRIAKKEQPPTVLDPVAAKLTPVATTAAELDLLAHDRAVHDDLNAALAYEKRATVTDPSCYTCFFYASVLLDAKGRVREALQAATLAVHMLPDGAHPSEGMLAQIAQYRRRLNEKDGNSPSAPKPPTR</sequence>